<sequence length="623" mass="66762">MNVQHRPSEVVRSAGDAVRLSSVISAEDERVLVRVDIPGTDRFTSSVVSVTRDNLVWSIGASVEADYATPLSVGDVLYARNRNGSSVLFVRSAKGVRREVVTLPGRVQGLITDGDERVWAIVREPFRGGKGSPFDLTSAIHFERDASIGSARRADGRLAVWLLRVGSWSHSRVDIGDEIMTGEASFAGGCLVLGSVRSNEDGTKNFGLTVHRADGGIGHVYLREYDLSLPCGNRASTLIGCLATRRPVKTSDIPWQGLAVVTTDLAGFELVTRGPEWDAPVAQPSSGKFLTIGDLRGARRLFVRGPAAHDFEIPAAHSILDAAIGGETLAAIVSSPNLPPTLQVGTVEAWARGDAIPSVDLGQTILTGGQFHFRIHAEGSGTGSVETGMWVCSPSGSPKGLIVLFHGGPMKTWSNWSWRWNPWPFVAAGYVVALCDPPMSLGYGDAAVQAGWRNWRDGVAGRAARDVAALRRELALGDRKLILMGGSFGGYLALATARELGASMVVAHAAPLDLARVADASDVSWQWAREFGSTQNSLPIYESSSVYAHEVPASIPILLSHGLNDDLVPVQESLTLHRHHRAAGGYAELVIFRDEAHPLLRPQNLSAWYEWVLASIENGGCAA</sequence>
<proteinExistence type="predicted"/>
<dbReference type="PANTHER" id="PTHR42776:SF4">
    <property type="entry name" value="ACYLAMINO-ACID-RELEASING ENZYME"/>
    <property type="match status" value="1"/>
</dbReference>
<dbReference type="GO" id="GO:0004252">
    <property type="term" value="F:serine-type endopeptidase activity"/>
    <property type="evidence" value="ECO:0007669"/>
    <property type="project" value="TreeGrafter"/>
</dbReference>
<dbReference type="InterPro" id="IPR029058">
    <property type="entry name" value="AB_hydrolase_fold"/>
</dbReference>
<evidence type="ECO:0000256" key="1">
    <source>
        <dbReference type="ARBA" id="ARBA00022801"/>
    </source>
</evidence>
<dbReference type="PANTHER" id="PTHR42776">
    <property type="entry name" value="SERINE PEPTIDASE S9 FAMILY MEMBER"/>
    <property type="match status" value="1"/>
</dbReference>
<dbReference type="EMBL" id="CP015515">
    <property type="protein sequence ID" value="AND17193.1"/>
    <property type="molecule type" value="Genomic_DNA"/>
</dbReference>
<dbReference type="PATRIC" id="fig|33888.3.peg.2292"/>
<reference evidence="3 4" key="1">
    <citation type="submission" date="2016-05" db="EMBL/GenBank/DDBJ databases">
        <title>Complete genome sequence of Rathayibacter tritici NCPPB 1953.</title>
        <authorList>
            <person name="Park J."/>
            <person name="Lee H.-H."/>
            <person name="Lee S.-W."/>
            <person name="Seo Y.-S."/>
        </authorList>
    </citation>
    <scope>NUCLEOTIDE SEQUENCE [LARGE SCALE GENOMIC DNA]</scope>
    <source>
        <strain evidence="3 4">NCPPB 1953</strain>
    </source>
</reference>
<organism evidence="3 4">
    <name type="scientific">Rathayibacter tritici</name>
    <dbReference type="NCBI Taxonomy" id="33888"/>
    <lineage>
        <taxon>Bacteria</taxon>
        <taxon>Bacillati</taxon>
        <taxon>Actinomycetota</taxon>
        <taxon>Actinomycetes</taxon>
        <taxon>Micrococcales</taxon>
        <taxon>Microbacteriaceae</taxon>
        <taxon>Rathayibacter</taxon>
    </lineage>
</organism>
<dbReference type="Pfam" id="PF00326">
    <property type="entry name" value="Peptidase_S9"/>
    <property type="match status" value="1"/>
</dbReference>
<name>A0A160KU72_9MICO</name>
<dbReference type="AlphaFoldDB" id="A0A160KU72"/>
<dbReference type="STRING" id="33888.A6122_2069"/>
<dbReference type="SUPFAM" id="SSF53474">
    <property type="entry name" value="alpha/beta-Hydrolases"/>
    <property type="match status" value="1"/>
</dbReference>
<dbReference type="Proteomes" id="UP000077071">
    <property type="component" value="Chromosome"/>
</dbReference>
<evidence type="ECO:0000313" key="4">
    <source>
        <dbReference type="Proteomes" id="UP000077071"/>
    </source>
</evidence>
<evidence type="ECO:0000313" key="3">
    <source>
        <dbReference type="EMBL" id="AND17193.1"/>
    </source>
</evidence>
<protein>
    <recommendedName>
        <fullName evidence="2">Peptidase S9 prolyl oligopeptidase catalytic domain-containing protein</fullName>
    </recommendedName>
</protein>
<keyword evidence="4" id="KW-1185">Reference proteome</keyword>
<gene>
    <name evidence="3" type="ORF">A6122_2069</name>
</gene>
<evidence type="ECO:0000259" key="2">
    <source>
        <dbReference type="Pfam" id="PF00326"/>
    </source>
</evidence>
<accession>A0A160KU72</accession>
<dbReference type="InterPro" id="IPR001375">
    <property type="entry name" value="Peptidase_S9_cat"/>
</dbReference>
<feature type="domain" description="Peptidase S9 prolyl oligopeptidase catalytic" evidence="2">
    <location>
        <begin position="416"/>
        <end position="613"/>
    </location>
</feature>
<dbReference type="Gene3D" id="3.40.50.1820">
    <property type="entry name" value="alpha/beta hydrolase"/>
    <property type="match status" value="1"/>
</dbReference>
<keyword evidence="1" id="KW-0378">Hydrolase</keyword>
<dbReference type="GO" id="GO:0006508">
    <property type="term" value="P:proteolysis"/>
    <property type="evidence" value="ECO:0007669"/>
    <property type="project" value="InterPro"/>
</dbReference>
<dbReference type="KEGG" id="rtn:A6122_2069"/>